<gene>
    <name evidence="4" type="ORF">FHW37_105327</name>
</gene>
<protein>
    <submittedName>
        <fullName evidence="4">D-3-hydroxyaspartate aldolase</fullName>
    </submittedName>
</protein>
<keyword evidence="2" id="KW-0456">Lyase</keyword>
<dbReference type="SMART" id="SM01119">
    <property type="entry name" value="D-ser_dehydrat"/>
    <property type="match status" value="1"/>
</dbReference>
<evidence type="ECO:0000313" key="4">
    <source>
        <dbReference type="EMBL" id="TWF52228.1"/>
    </source>
</evidence>
<dbReference type="GO" id="GO:0036088">
    <property type="term" value="P:D-serine catabolic process"/>
    <property type="evidence" value="ECO:0007669"/>
    <property type="project" value="TreeGrafter"/>
</dbReference>
<dbReference type="PANTHER" id="PTHR28004:SF2">
    <property type="entry name" value="D-SERINE DEHYDRATASE"/>
    <property type="match status" value="1"/>
</dbReference>
<dbReference type="Proteomes" id="UP000320653">
    <property type="component" value="Unassembled WGS sequence"/>
</dbReference>
<dbReference type="AlphaFoldDB" id="A0A561QPC1"/>
<dbReference type="SUPFAM" id="SSF51419">
    <property type="entry name" value="PLP-binding barrel"/>
    <property type="match status" value="1"/>
</dbReference>
<dbReference type="InterPro" id="IPR026956">
    <property type="entry name" value="D-ser_dehydrat-like_dom"/>
</dbReference>
<sequence>MDSAKTPEIGFDIPAAIGMRVEEIQTPALIIDLDAFERNVARMKQFSETMGVSLRAHAKTHKSADIALYQMAEGGAVGICCQKVSEAEALIRGGLTDVLIANEVTDPKKIDRLARLAKFARISVCVDDASVVAALSAAAVRHGVRLDILVEIDCGARRCGTAPGVPAAELGRIVSAAENLELAGIQAYHGGAQHIYDPAKRRVEIDRVVALVRDTVDHFEQAGLQCRSVTGAGTGTYNLEAMSGLYTEIQPGSYIFMDADYARVGATDGNGTIGGFEHALFVLTSVMSKPASGRAVCDAGLKTHSIDSGLPFVFDRDGVTYVDASDEHGNLDDPDDVLALNDRLRLVPGHCDPTCNLHDCFVGVRDGVVETLWPVTARGKVY</sequence>
<dbReference type="Gene3D" id="2.40.37.20">
    <property type="entry name" value="D-serine dehydratase-like domain"/>
    <property type="match status" value="1"/>
</dbReference>
<dbReference type="RefSeq" id="WP_145639862.1">
    <property type="nucleotide sequence ID" value="NZ_VIWP01000005.1"/>
</dbReference>
<dbReference type="EMBL" id="VIWP01000005">
    <property type="protein sequence ID" value="TWF52228.1"/>
    <property type="molecule type" value="Genomic_DNA"/>
</dbReference>
<proteinExistence type="inferred from homology"/>
<evidence type="ECO:0000256" key="2">
    <source>
        <dbReference type="ARBA" id="ARBA00023239"/>
    </source>
</evidence>
<dbReference type="Pfam" id="PF01168">
    <property type="entry name" value="Ala_racemase_N"/>
    <property type="match status" value="1"/>
</dbReference>
<name>A0A561QPC1_9HYPH</name>
<dbReference type="InterPro" id="IPR001608">
    <property type="entry name" value="Ala_racemase_N"/>
</dbReference>
<comment type="similarity">
    <text evidence="1">Belongs to the DSD1 family.</text>
</comment>
<feature type="domain" description="D-serine dehydratase-like" evidence="3">
    <location>
        <begin position="279"/>
        <end position="365"/>
    </location>
</feature>
<dbReference type="CDD" id="cd06819">
    <property type="entry name" value="PLPDE_III_LS_D-TA"/>
    <property type="match status" value="1"/>
</dbReference>
<dbReference type="InterPro" id="IPR029066">
    <property type="entry name" value="PLP-binding_barrel"/>
</dbReference>
<dbReference type="OrthoDB" id="9772497at2"/>
<dbReference type="GO" id="GO:0008721">
    <property type="term" value="F:D-serine ammonia-lyase activity"/>
    <property type="evidence" value="ECO:0007669"/>
    <property type="project" value="TreeGrafter"/>
</dbReference>
<dbReference type="InterPro" id="IPR051466">
    <property type="entry name" value="D-amino_acid_metab_enzyme"/>
</dbReference>
<dbReference type="PANTHER" id="PTHR28004">
    <property type="entry name" value="ZGC:162816-RELATED"/>
    <property type="match status" value="1"/>
</dbReference>
<dbReference type="Pfam" id="PF14031">
    <property type="entry name" value="D-ser_dehydrat"/>
    <property type="match status" value="1"/>
</dbReference>
<dbReference type="InterPro" id="IPR042208">
    <property type="entry name" value="D-ser_dehydrat-like_sf"/>
</dbReference>
<evidence type="ECO:0000256" key="1">
    <source>
        <dbReference type="ARBA" id="ARBA00005323"/>
    </source>
</evidence>
<evidence type="ECO:0000313" key="5">
    <source>
        <dbReference type="Proteomes" id="UP000320653"/>
    </source>
</evidence>
<reference evidence="4 5" key="1">
    <citation type="submission" date="2019-06" db="EMBL/GenBank/DDBJ databases">
        <title>Sorghum-associated microbial communities from plants grown in Nebraska, USA.</title>
        <authorList>
            <person name="Schachtman D."/>
        </authorList>
    </citation>
    <scope>NUCLEOTIDE SEQUENCE [LARGE SCALE GENOMIC DNA]</scope>
    <source>
        <strain evidence="4 5">1225</strain>
    </source>
</reference>
<evidence type="ECO:0000259" key="3">
    <source>
        <dbReference type="SMART" id="SM01119"/>
    </source>
</evidence>
<comment type="caution">
    <text evidence="4">The sequence shown here is derived from an EMBL/GenBank/DDBJ whole genome shotgun (WGS) entry which is preliminary data.</text>
</comment>
<keyword evidence="5" id="KW-1185">Reference proteome</keyword>
<dbReference type="Gene3D" id="3.20.20.10">
    <property type="entry name" value="Alanine racemase"/>
    <property type="match status" value="1"/>
</dbReference>
<organism evidence="4 5">
    <name type="scientific">Neorhizobium alkalisoli</name>
    <dbReference type="NCBI Taxonomy" id="528178"/>
    <lineage>
        <taxon>Bacteria</taxon>
        <taxon>Pseudomonadati</taxon>
        <taxon>Pseudomonadota</taxon>
        <taxon>Alphaproteobacteria</taxon>
        <taxon>Hyphomicrobiales</taxon>
        <taxon>Rhizobiaceae</taxon>
        <taxon>Rhizobium/Agrobacterium group</taxon>
        <taxon>Neorhizobium</taxon>
    </lineage>
</organism>
<accession>A0A561QPC1</accession>